<protein>
    <submittedName>
        <fullName evidence="4">Hypothetical MCE-family protein</fullName>
    </submittedName>
</protein>
<reference evidence="4" key="2">
    <citation type="submission" date="2023-01" db="EMBL/GenBank/DDBJ databases">
        <authorList>
            <person name="Sun Q."/>
            <person name="Evtushenko L."/>
        </authorList>
    </citation>
    <scope>NUCLEOTIDE SEQUENCE</scope>
    <source>
        <strain evidence="4">VKM Ac-1246</strain>
    </source>
</reference>
<accession>A0ABQ5SVE9</accession>
<dbReference type="InterPro" id="IPR005693">
    <property type="entry name" value="Mce"/>
</dbReference>
<feature type="compositionally biased region" description="Polar residues" evidence="1">
    <location>
        <begin position="322"/>
        <end position="331"/>
    </location>
</feature>
<evidence type="ECO:0000313" key="5">
    <source>
        <dbReference type="Proteomes" id="UP001142292"/>
    </source>
</evidence>
<dbReference type="Pfam" id="PF02470">
    <property type="entry name" value="MlaD"/>
    <property type="match status" value="1"/>
</dbReference>
<dbReference type="Pfam" id="PF11887">
    <property type="entry name" value="Mce4_CUP1"/>
    <property type="match status" value="1"/>
</dbReference>
<comment type="caution">
    <text evidence="4">The sequence shown here is derived from an EMBL/GenBank/DDBJ whole genome shotgun (WGS) entry which is preliminary data.</text>
</comment>
<dbReference type="NCBIfam" id="TIGR00996">
    <property type="entry name" value="Mtu_fam_mce"/>
    <property type="match status" value="1"/>
</dbReference>
<feature type="region of interest" description="Disordered" evidence="1">
    <location>
        <begin position="314"/>
        <end position="427"/>
    </location>
</feature>
<name>A0ABQ5SVE9_9ACTN</name>
<dbReference type="EMBL" id="BSEL01000003">
    <property type="protein sequence ID" value="GLJ66931.1"/>
    <property type="molecule type" value="Genomic_DNA"/>
</dbReference>
<feature type="domain" description="Mammalian cell entry C-terminal" evidence="3">
    <location>
        <begin position="120"/>
        <end position="290"/>
    </location>
</feature>
<dbReference type="RefSeq" id="WP_189120915.1">
    <property type="nucleotide sequence ID" value="NZ_BMRK01000034.1"/>
</dbReference>
<dbReference type="PANTHER" id="PTHR33371">
    <property type="entry name" value="INTERMEMBRANE PHOSPHOLIPID TRANSPORT SYSTEM BINDING PROTEIN MLAD-RELATED"/>
    <property type="match status" value="1"/>
</dbReference>
<organism evidence="4 5">
    <name type="scientific">Nocardioides luteus</name>
    <dbReference type="NCBI Taxonomy" id="1844"/>
    <lineage>
        <taxon>Bacteria</taxon>
        <taxon>Bacillati</taxon>
        <taxon>Actinomycetota</taxon>
        <taxon>Actinomycetes</taxon>
        <taxon>Propionibacteriales</taxon>
        <taxon>Nocardioidaceae</taxon>
        <taxon>Nocardioides</taxon>
    </lineage>
</organism>
<dbReference type="InterPro" id="IPR052336">
    <property type="entry name" value="MlaD_Phospholipid_Transporter"/>
</dbReference>
<evidence type="ECO:0000259" key="3">
    <source>
        <dbReference type="Pfam" id="PF11887"/>
    </source>
</evidence>
<proteinExistence type="predicted"/>
<dbReference type="InterPro" id="IPR024516">
    <property type="entry name" value="Mce_C"/>
</dbReference>
<sequence length="439" mass="47101">MLLTRLVKRQLGVFACLTALALGLMIFTYARIPAMLGIGVYQVTAEFEDASGLYESALVTYRGVKVGQVTDLEITPHAATATLRLDDGTRIPGNVDAELHSTSAVGEQYVSLVSRSATETALAGGDVLPPSRTVAMPQIAPVLDAVNHLLESVPQQETRNVLDQVDTGLGSSSEDISRLIGDASTLMDTAQQEVTSTTELIRALEPVLATQEEMAPRTVSSMASLRALTTELAAHDAELRSLLRDGRTGLDRTTTTLDDVQTTLPMLLDNLMVNGEVLNTYLPQLQQTLVVYPATIGRLQQTVNPRAKEGDVQLDLRAGVNNPPSCTTGYLSTDDRRSPSEENVRKVDRLAHCETAPSDPSSVRGARNQPCPNSSERGHLPSSCGLEFGKGRWPDGTDPNAASTAPEGSTGEPSSRGTTDESARDSSWMQLFLEPVGMW</sequence>
<feature type="domain" description="Mce/MlaD" evidence="2">
    <location>
        <begin position="41"/>
        <end position="113"/>
    </location>
</feature>
<evidence type="ECO:0000313" key="4">
    <source>
        <dbReference type="EMBL" id="GLJ66931.1"/>
    </source>
</evidence>
<dbReference type="Proteomes" id="UP001142292">
    <property type="component" value="Unassembled WGS sequence"/>
</dbReference>
<gene>
    <name evidence="4" type="ORF">GCM10017579_09670</name>
</gene>
<evidence type="ECO:0000256" key="1">
    <source>
        <dbReference type="SAM" id="MobiDB-lite"/>
    </source>
</evidence>
<dbReference type="InterPro" id="IPR003399">
    <property type="entry name" value="Mce/MlaD"/>
</dbReference>
<evidence type="ECO:0000259" key="2">
    <source>
        <dbReference type="Pfam" id="PF02470"/>
    </source>
</evidence>
<reference evidence="4" key="1">
    <citation type="journal article" date="2014" name="Int. J. Syst. Evol. Microbiol.">
        <title>Complete genome of a new Firmicutes species belonging to the dominant human colonic microbiota ('Ruminococcus bicirculans') reveals two chromosomes and a selective capacity to utilize plant glucans.</title>
        <authorList>
            <consortium name="NISC Comparative Sequencing Program"/>
            <person name="Wegmann U."/>
            <person name="Louis P."/>
            <person name="Goesmann A."/>
            <person name="Henrissat B."/>
            <person name="Duncan S.H."/>
            <person name="Flint H.J."/>
        </authorList>
    </citation>
    <scope>NUCLEOTIDE SEQUENCE</scope>
    <source>
        <strain evidence="4">VKM Ac-1246</strain>
    </source>
</reference>
<feature type="compositionally biased region" description="Basic and acidic residues" evidence="1">
    <location>
        <begin position="333"/>
        <end position="352"/>
    </location>
</feature>
<keyword evidence="5" id="KW-1185">Reference proteome</keyword>
<dbReference type="PANTHER" id="PTHR33371:SF16">
    <property type="entry name" value="MCE-FAMILY PROTEIN MCE3F"/>
    <property type="match status" value="1"/>
</dbReference>
<feature type="compositionally biased region" description="Polar residues" evidence="1">
    <location>
        <begin position="400"/>
        <end position="417"/>
    </location>
</feature>